<feature type="transmembrane region" description="Helical" evidence="6">
    <location>
        <begin position="275"/>
        <end position="299"/>
    </location>
</feature>
<keyword evidence="2" id="KW-1003">Cell membrane</keyword>
<feature type="transmembrane region" description="Helical" evidence="6">
    <location>
        <begin position="45"/>
        <end position="65"/>
    </location>
</feature>
<organism evidence="7 8">
    <name type="scientific">Parahaliea maris</name>
    <dbReference type="NCBI Taxonomy" id="2716870"/>
    <lineage>
        <taxon>Bacteria</taxon>
        <taxon>Pseudomonadati</taxon>
        <taxon>Pseudomonadota</taxon>
        <taxon>Gammaproteobacteria</taxon>
        <taxon>Cellvibrionales</taxon>
        <taxon>Halieaceae</taxon>
        <taxon>Parahaliea</taxon>
    </lineage>
</organism>
<keyword evidence="8" id="KW-1185">Reference proteome</keyword>
<feature type="transmembrane region" description="Helical" evidence="6">
    <location>
        <begin position="356"/>
        <end position="377"/>
    </location>
</feature>
<dbReference type="Gene3D" id="1.20.1250.20">
    <property type="entry name" value="MFS general substrate transporter like domains"/>
    <property type="match status" value="2"/>
</dbReference>
<dbReference type="InterPro" id="IPR011701">
    <property type="entry name" value="MFS"/>
</dbReference>
<gene>
    <name evidence="7" type="ORF">FV139_14070</name>
</gene>
<evidence type="ECO:0000256" key="5">
    <source>
        <dbReference type="ARBA" id="ARBA00023136"/>
    </source>
</evidence>
<feature type="transmembrane region" description="Helical" evidence="6">
    <location>
        <begin position="208"/>
        <end position="229"/>
    </location>
</feature>
<feature type="transmembrane region" description="Helical" evidence="6">
    <location>
        <begin position="72"/>
        <end position="92"/>
    </location>
</feature>
<dbReference type="EMBL" id="VRZA01000005">
    <property type="protein sequence ID" value="TXS91861.1"/>
    <property type="molecule type" value="Genomic_DNA"/>
</dbReference>
<comment type="subcellular location">
    <subcellularLocation>
        <location evidence="1">Cell membrane</location>
        <topology evidence="1">Multi-pass membrane protein</topology>
    </subcellularLocation>
</comment>
<dbReference type="SUPFAM" id="SSF103473">
    <property type="entry name" value="MFS general substrate transporter"/>
    <property type="match status" value="1"/>
</dbReference>
<evidence type="ECO:0000256" key="3">
    <source>
        <dbReference type="ARBA" id="ARBA00022692"/>
    </source>
</evidence>
<feature type="transmembrane region" description="Helical" evidence="6">
    <location>
        <begin position="98"/>
        <end position="117"/>
    </location>
</feature>
<evidence type="ECO:0000256" key="4">
    <source>
        <dbReference type="ARBA" id="ARBA00022989"/>
    </source>
</evidence>
<feature type="transmembrane region" description="Helical" evidence="6">
    <location>
        <begin position="329"/>
        <end position="350"/>
    </location>
</feature>
<dbReference type="GO" id="GO:0022857">
    <property type="term" value="F:transmembrane transporter activity"/>
    <property type="evidence" value="ECO:0007669"/>
    <property type="project" value="InterPro"/>
</dbReference>
<dbReference type="AlphaFoldDB" id="A0A5C8ZXC2"/>
<evidence type="ECO:0000313" key="7">
    <source>
        <dbReference type="EMBL" id="TXS91861.1"/>
    </source>
</evidence>
<dbReference type="Proteomes" id="UP000321039">
    <property type="component" value="Unassembled WGS sequence"/>
</dbReference>
<dbReference type="PANTHER" id="PTHR43124:SF3">
    <property type="entry name" value="CHLORAMPHENICOL EFFLUX PUMP RV0191"/>
    <property type="match status" value="1"/>
</dbReference>
<keyword evidence="4 6" id="KW-1133">Transmembrane helix</keyword>
<sequence>MHEAFRSRVILSAVLAYAAAITACNVIPAQVPAFASVQQLNPEQIGTVAMSEVLALALTTIFAAALPTRLGVMAGIFGALCVALGQLSSIWVPGLLPLAVTRGLVGLGCGLAAAAVSHTIARSANPAPAFGLANGLSAVMIGAFLIFIPWVPSDHPGVRVFVPLAVLGLGLAAATFLATRTSVHENDEAESDHAPAVPSDHATGVTPLLLCLGTLVMFIPLGGIWTFSVQLGLDNGLSERLIGGLLVFAVFGGFVGGTAAAWVETRVGLVRTMLLGAASCIAACIAVGTVGGAISFAIAFCLYSAAYQFTISAFQITAAFADTQGRLPAVLLGITLVGYAMGSYVVGYLINNNLSQLIWIGGGVVCAAAALPALLAASRVSSALSSGQSDVSDACIAN</sequence>
<keyword evidence="5 6" id="KW-0472">Membrane</keyword>
<protein>
    <submittedName>
        <fullName evidence="7">MFS transporter</fullName>
    </submittedName>
</protein>
<feature type="transmembrane region" description="Helical" evidence="6">
    <location>
        <begin position="157"/>
        <end position="178"/>
    </location>
</feature>
<reference evidence="7 8" key="1">
    <citation type="submission" date="2019-08" db="EMBL/GenBank/DDBJ databases">
        <title>Parahaliea maris sp. nov., isolated from the surface seawater.</title>
        <authorList>
            <person name="Liu Y."/>
        </authorList>
    </citation>
    <scope>NUCLEOTIDE SEQUENCE [LARGE SCALE GENOMIC DNA]</scope>
    <source>
        <strain evidence="7 8">HSLHS9</strain>
    </source>
</reference>
<dbReference type="GO" id="GO:0005886">
    <property type="term" value="C:plasma membrane"/>
    <property type="evidence" value="ECO:0007669"/>
    <property type="project" value="UniProtKB-SubCell"/>
</dbReference>
<keyword evidence="3 6" id="KW-0812">Transmembrane</keyword>
<feature type="transmembrane region" description="Helical" evidence="6">
    <location>
        <begin position="305"/>
        <end position="322"/>
    </location>
</feature>
<name>A0A5C8ZXC2_9GAMM</name>
<dbReference type="PROSITE" id="PS51257">
    <property type="entry name" value="PROKAR_LIPOPROTEIN"/>
    <property type="match status" value="1"/>
</dbReference>
<dbReference type="InterPro" id="IPR036259">
    <property type="entry name" value="MFS_trans_sf"/>
</dbReference>
<feature type="transmembrane region" description="Helical" evidence="6">
    <location>
        <begin position="129"/>
        <end position="151"/>
    </location>
</feature>
<accession>A0A5C8ZXC2</accession>
<evidence type="ECO:0000256" key="2">
    <source>
        <dbReference type="ARBA" id="ARBA00022475"/>
    </source>
</evidence>
<comment type="caution">
    <text evidence="7">The sequence shown here is derived from an EMBL/GenBank/DDBJ whole genome shotgun (WGS) entry which is preliminary data.</text>
</comment>
<dbReference type="InterPro" id="IPR050189">
    <property type="entry name" value="MFS_Efflux_Transporters"/>
</dbReference>
<evidence type="ECO:0000313" key="8">
    <source>
        <dbReference type="Proteomes" id="UP000321039"/>
    </source>
</evidence>
<proteinExistence type="predicted"/>
<dbReference type="Pfam" id="PF07690">
    <property type="entry name" value="MFS_1"/>
    <property type="match status" value="1"/>
</dbReference>
<dbReference type="PANTHER" id="PTHR43124">
    <property type="entry name" value="PURINE EFFLUX PUMP PBUE"/>
    <property type="match status" value="1"/>
</dbReference>
<dbReference type="RefSeq" id="WP_148069101.1">
    <property type="nucleotide sequence ID" value="NZ_VRZA01000005.1"/>
</dbReference>
<evidence type="ECO:0000256" key="6">
    <source>
        <dbReference type="SAM" id="Phobius"/>
    </source>
</evidence>
<feature type="transmembrane region" description="Helical" evidence="6">
    <location>
        <begin position="241"/>
        <end position="263"/>
    </location>
</feature>
<evidence type="ECO:0000256" key="1">
    <source>
        <dbReference type="ARBA" id="ARBA00004651"/>
    </source>
</evidence>